<evidence type="ECO:0000313" key="3">
    <source>
        <dbReference type="Proteomes" id="UP000284403"/>
    </source>
</evidence>
<feature type="region of interest" description="Disordered" evidence="1">
    <location>
        <begin position="49"/>
        <end position="93"/>
    </location>
</feature>
<evidence type="ECO:0000313" key="2">
    <source>
        <dbReference type="EMBL" id="RNF27233.1"/>
    </source>
</evidence>
<organism evidence="2 3">
    <name type="scientific">Trypanosoma conorhini</name>
    <dbReference type="NCBI Taxonomy" id="83891"/>
    <lineage>
        <taxon>Eukaryota</taxon>
        <taxon>Discoba</taxon>
        <taxon>Euglenozoa</taxon>
        <taxon>Kinetoplastea</taxon>
        <taxon>Metakinetoplastina</taxon>
        <taxon>Trypanosomatida</taxon>
        <taxon>Trypanosomatidae</taxon>
        <taxon>Trypanosoma</taxon>
    </lineage>
</organism>
<protein>
    <submittedName>
        <fullName evidence="2">Uncharacterized protein</fullName>
    </submittedName>
</protein>
<dbReference type="EMBL" id="MKKU01000012">
    <property type="protein sequence ID" value="RNF27233.1"/>
    <property type="molecule type" value="Genomic_DNA"/>
</dbReference>
<gene>
    <name evidence="2" type="ORF">Tco025E_00541</name>
</gene>
<accession>A0A422QB64</accession>
<reference evidence="2 3" key="1">
    <citation type="journal article" date="2018" name="BMC Genomics">
        <title>Genomic comparison of Trypanosoma conorhini and Trypanosoma rangeli to Trypanosoma cruzi strains of high and low virulence.</title>
        <authorList>
            <person name="Bradwell K.R."/>
            <person name="Koparde V.N."/>
            <person name="Matveyev A.V."/>
            <person name="Serrano M.G."/>
            <person name="Alves J.M."/>
            <person name="Parikh H."/>
            <person name="Huang B."/>
            <person name="Lee V."/>
            <person name="Espinosa-Alvarez O."/>
            <person name="Ortiz P.A."/>
            <person name="Costa-Martins A.G."/>
            <person name="Teixeira M.M."/>
            <person name="Buck G.A."/>
        </authorList>
    </citation>
    <scope>NUCLEOTIDE SEQUENCE [LARGE SCALE GENOMIC DNA]</scope>
    <source>
        <strain evidence="2 3">025E</strain>
    </source>
</reference>
<sequence>MRRRVVQKDFAQTIPSEQLCFFPEDRAGGKALPTERGPSPRQCAPRLAEEGRRGADAFESSWGGGAVGVHVPSQGDEGCGQKPPRGGRRHAAHGWRVAVASVRRGGGGM</sequence>
<dbReference type="AlphaFoldDB" id="A0A422QB64"/>
<dbReference type="Proteomes" id="UP000284403">
    <property type="component" value="Unassembled WGS sequence"/>
</dbReference>
<proteinExistence type="predicted"/>
<dbReference type="RefSeq" id="XP_029232439.1">
    <property type="nucleotide sequence ID" value="XM_029367481.1"/>
</dbReference>
<evidence type="ECO:0000256" key="1">
    <source>
        <dbReference type="SAM" id="MobiDB-lite"/>
    </source>
</evidence>
<comment type="caution">
    <text evidence="2">The sequence shown here is derived from an EMBL/GenBank/DDBJ whole genome shotgun (WGS) entry which is preliminary data.</text>
</comment>
<keyword evidence="3" id="KW-1185">Reference proteome</keyword>
<name>A0A422QB64_9TRYP</name>
<dbReference type="GeneID" id="40314152"/>